<dbReference type="InterPro" id="IPR017907">
    <property type="entry name" value="Znf_RING_CS"/>
</dbReference>
<dbReference type="InterPro" id="IPR001841">
    <property type="entry name" value="Znf_RING"/>
</dbReference>
<dbReference type="GO" id="GO:0008270">
    <property type="term" value="F:zinc ion binding"/>
    <property type="evidence" value="ECO:0007669"/>
    <property type="project" value="UniProtKB-KW"/>
</dbReference>
<feature type="domain" description="RING-type" evidence="6">
    <location>
        <begin position="237"/>
        <end position="291"/>
    </location>
</feature>
<organism evidence="7">
    <name type="scientific">Prymnesium polylepis</name>
    <dbReference type="NCBI Taxonomy" id="72548"/>
    <lineage>
        <taxon>Eukaryota</taxon>
        <taxon>Haptista</taxon>
        <taxon>Haptophyta</taxon>
        <taxon>Prymnesiophyceae</taxon>
        <taxon>Prymnesiales</taxon>
        <taxon>Prymnesiaceae</taxon>
        <taxon>Prymnesium</taxon>
    </lineage>
</organism>
<keyword evidence="1" id="KW-0479">Metal-binding</keyword>
<evidence type="ECO:0000259" key="6">
    <source>
        <dbReference type="PROSITE" id="PS50089"/>
    </source>
</evidence>
<feature type="region of interest" description="Disordered" evidence="5">
    <location>
        <begin position="307"/>
        <end position="334"/>
    </location>
</feature>
<dbReference type="SMART" id="SM00184">
    <property type="entry name" value="RING"/>
    <property type="match status" value="1"/>
</dbReference>
<dbReference type="InterPro" id="IPR013083">
    <property type="entry name" value="Znf_RING/FYVE/PHD"/>
</dbReference>
<evidence type="ECO:0000256" key="2">
    <source>
        <dbReference type="ARBA" id="ARBA00022771"/>
    </source>
</evidence>
<dbReference type="InterPro" id="IPR018957">
    <property type="entry name" value="Znf_C3HC4_RING-type"/>
</dbReference>
<reference evidence="7" key="1">
    <citation type="submission" date="2021-01" db="EMBL/GenBank/DDBJ databases">
        <authorList>
            <person name="Corre E."/>
            <person name="Pelletier E."/>
            <person name="Niang G."/>
            <person name="Scheremetjew M."/>
            <person name="Finn R."/>
            <person name="Kale V."/>
            <person name="Holt S."/>
            <person name="Cochrane G."/>
            <person name="Meng A."/>
            <person name="Brown T."/>
            <person name="Cohen L."/>
        </authorList>
    </citation>
    <scope>NUCLEOTIDE SEQUENCE</scope>
    <source>
        <strain evidence="7">UIO037</strain>
    </source>
</reference>
<feature type="compositionally biased region" description="Basic and acidic residues" evidence="5">
    <location>
        <begin position="319"/>
        <end position="334"/>
    </location>
</feature>
<dbReference type="SUPFAM" id="SSF57850">
    <property type="entry name" value="RING/U-box"/>
    <property type="match status" value="1"/>
</dbReference>
<dbReference type="AlphaFoldDB" id="A0A7S4K1L1"/>
<evidence type="ECO:0000313" key="7">
    <source>
        <dbReference type="EMBL" id="CAE2280292.1"/>
    </source>
</evidence>
<protein>
    <recommendedName>
        <fullName evidence="6">RING-type domain-containing protein</fullName>
    </recommendedName>
</protein>
<dbReference type="PROSITE" id="PS50089">
    <property type="entry name" value="ZF_RING_2"/>
    <property type="match status" value="1"/>
</dbReference>
<evidence type="ECO:0000256" key="3">
    <source>
        <dbReference type="ARBA" id="ARBA00022833"/>
    </source>
</evidence>
<evidence type="ECO:0000256" key="1">
    <source>
        <dbReference type="ARBA" id="ARBA00022723"/>
    </source>
</evidence>
<proteinExistence type="predicted"/>
<dbReference type="PROSITE" id="PS00518">
    <property type="entry name" value="ZF_RING_1"/>
    <property type="match status" value="1"/>
</dbReference>
<evidence type="ECO:0000256" key="5">
    <source>
        <dbReference type="SAM" id="MobiDB-lite"/>
    </source>
</evidence>
<feature type="region of interest" description="Disordered" evidence="5">
    <location>
        <begin position="35"/>
        <end position="56"/>
    </location>
</feature>
<name>A0A7S4K1L1_9EUKA</name>
<accession>A0A7S4K1L1</accession>
<sequence>MQAQHRVSPPAREARSWLATCCRCLVAMPWPWKSRSNPRERAAQDPEGQEATAEQEVVAGDAVRITSSSHWFPGTHKLPVVISFTVVAEVPHTEIHPCWSSNRREWGQRGADGLTWHLATHRHDFTFRGSVFGTFPRGRRLRPGIDMQVGVPYRVVCQIGRTSAMYSVGRLTPWSGEDVIPYAECELAQGDAAQTGSFGFVAYDRTKSCTVWDVHVESTSPLSSLPTMATLETGGECPICFEPLVSPDSLPAGDGCRSDHSEVVTRCKHSFCYGCLAAICERQGARCPVCRSPIELSELSVAVRADSLPVGGPSSSTKPPEDRTVVRTDGDQRPRLDSLGLPICVCGKPISRRDPLEGVADRFCPMSPDGCVAARQEILTRRCSRRTPPGSG</sequence>
<evidence type="ECO:0000256" key="4">
    <source>
        <dbReference type="PROSITE-ProRule" id="PRU00175"/>
    </source>
</evidence>
<keyword evidence="2 4" id="KW-0863">Zinc-finger</keyword>
<keyword evidence="3" id="KW-0862">Zinc</keyword>
<gene>
    <name evidence="7" type="ORF">CPOL0286_LOCUS18237</name>
</gene>
<dbReference type="EMBL" id="HBKO01039824">
    <property type="protein sequence ID" value="CAE2280292.1"/>
    <property type="molecule type" value="Transcribed_RNA"/>
</dbReference>
<dbReference type="Gene3D" id="3.30.40.10">
    <property type="entry name" value="Zinc/RING finger domain, C3HC4 (zinc finger)"/>
    <property type="match status" value="1"/>
</dbReference>
<dbReference type="Pfam" id="PF00097">
    <property type="entry name" value="zf-C3HC4"/>
    <property type="match status" value="1"/>
</dbReference>